<evidence type="ECO:0000256" key="1">
    <source>
        <dbReference type="ARBA" id="ARBA00004123"/>
    </source>
</evidence>
<dbReference type="InterPro" id="IPR008906">
    <property type="entry name" value="HATC_C_dom"/>
</dbReference>
<dbReference type="PANTHER" id="PTHR46481:SF10">
    <property type="entry name" value="ZINC FINGER BED DOMAIN-CONTAINING PROTEIN 39"/>
    <property type="match status" value="1"/>
</dbReference>
<dbReference type="AlphaFoldDB" id="A0A9N9AA03"/>
<gene>
    <name evidence="8" type="ORF">CPELLU_LOCUS3442</name>
</gene>
<reference evidence="8" key="1">
    <citation type="submission" date="2021-06" db="EMBL/GenBank/DDBJ databases">
        <authorList>
            <person name="Kallberg Y."/>
            <person name="Tangrot J."/>
            <person name="Rosling A."/>
        </authorList>
    </citation>
    <scope>NUCLEOTIDE SEQUENCE</scope>
    <source>
        <strain evidence="8">FL966</strain>
    </source>
</reference>
<evidence type="ECO:0000313" key="8">
    <source>
        <dbReference type="EMBL" id="CAG8522233.1"/>
    </source>
</evidence>
<protein>
    <submittedName>
        <fullName evidence="8">14764_t:CDS:1</fullName>
    </submittedName>
</protein>
<keyword evidence="4" id="KW-0862">Zinc</keyword>
<dbReference type="EMBL" id="CAJVQA010001681">
    <property type="protein sequence ID" value="CAG8522233.1"/>
    <property type="molecule type" value="Genomic_DNA"/>
</dbReference>
<dbReference type="Pfam" id="PF05699">
    <property type="entry name" value="Dimer_Tnp_hAT"/>
    <property type="match status" value="1"/>
</dbReference>
<feature type="region of interest" description="Disordered" evidence="6">
    <location>
        <begin position="1"/>
        <end position="40"/>
    </location>
</feature>
<dbReference type="PANTHER" id="PTHR46481">
    <property type="entry name" value="ZINC FINGER BED DOMAIN-CONTAINING PROTEIN 4"/>
    <property type="match status" value="1"/>
</dbReference>
<dbReference type="GO" id="GO:0008270">
    <property type="term" value="F:zinc ion binding"/>
    <property type="evidence" value="ECO:0007669"/>
    <property type="project" value="UniProtKB-KW"/>
</dbReference>
<keyword evidence="9" id="KW-1185">Reference proteome</keyword>
<keyword evidence="2" id="KW-0479">Metal-binding</keyword>
<evidence type="ECO:0000256" key="3">
    <source>
        <dbReference type="ARBA" id="ARBA00022771"/>
    </source>
</evidence>
<evidence type="ECO:0000256" key="6">
    <source>
        <dbReference type="SAM" id="MobiDB-lite"/>
    </source>
</evidence>
<accession>A0A9N9AA03</accession>
<evidence type="ECO:0000259" key="7">
    <source>
        <dbReference type="Pfam" id="PF05699"/>
    </source>
</evidence>
<feature type="domain" description="HAT C-terminal dimerisation" evidence="7">
    <location>
        <begin position="334"/>
        <end position="379"/>
    </location>
</feature>
<organism evidence="8 9">
    <name type="scientific">Cetraspora pellucida</name>
    <dbReference type="NCBI Taxonomy" id="1433469"/>
    <lineage>
        <taxon>Eukaryota</taxon>
        <taxon>Fungi</taxon>
        <taxon>Fungi incertae sedis</taxon>
        <taxon>Mucoromycota</taxon>
        <taxon>Glomeromycotina</taxon>
        <taxon>Glomeromycetes</taxon>
        <taxon>Diversisporales</taxon>
        <taxon>Gigasporaceae</taxon>
        <taxon>Cetraspora</taxon>
    </lineage>
</organism>
<name>A0A9N9AA03_9GLOM</name>
<dbReference type="OrthoDB" id="2409584at2759"/>
<dbReference type="GO" id="GO:0046983">
    <property type="term" value="F:protein dimerization activity"/>
    <property type="evidence" value="ECO:0007669"/>
    <property type="project" value="InterPro"/>
</dbReference>
<proteinExistence type="predicted"/>
<keyword evidence="5" id="KW-0539">Nucleus</keyword>
<evidence type="ECO:0000256" key="2">
    <source>
        <dbReference type="ARBA" id="ARBA00022723"/>
    </source>
</evidence>
<dbReference type="InterPro" id="IPR012337">
    <property type="entry name" value="RNaseH-like_sf"/>
</dbReference>
<feature type="non-terminal residue" evidence="8">
    <location>
        <position position="1"/>
    </location>
</feature>
<evidence type="ECO:0000256" key="4">
    <source>
        <dbReference type="ARBA" id="ARBA00022833"/>
    </source>
</evidence>
<feature type="compositionally biased region" description="Low complexity" evidence="6">
    <location>
        <begin position="7"/>
        <end position="29"/>
    </location>
</feature>
<keyword evidence="3" id="KW-0863">Zinc-finger</keyword>
<sequence length="389" mass="44546">EESDVELLASTSTSTPALSTSALSTQNTKVTKKKKTKTPDNKEVEVEKVSCKFEDRDTKYVWLGSTSNCITHLRNIHQITKESLKNTLVKAKQQTIYQLDEHHASDIVESVNSVLNKFKINCQNVFPITTNNGSNVRSTVQQMGLKKVDEIISKCKALISILSKEKKHRQLCEAQLQITPELKEPLDVIKDMNTCWNFTLYAIEHLVYLKPAIIQLYSTLTNLTIRKVRKGAETMGSYIPSSEEFELLEELIEVLSPFDEATQFLSGSKYPILGFIIPILKELAHRLRYFIGQNSMAILVKDTIFRMPDEFDRYCELPSIALDEESCPLEWWSRRYFAVPASSVPSERLFSNARNHVMDKHNRLDPDFLNKLVFLKKNMKSINIFSSLN</sequence>
<dbReference type="GO" id="GO:0005634">
    <property type="term" value="C:nucleus"/>
    <property type="evidence" value="ECO:0007669"/>
    <property type="project" value="UniProtKB-SubCell"/>
</dbReference>
<dbReference type="InterPro" id="IPR052035">
    <property type="entry name" value="ZnF_BED_domain_contain"/>
</dbReference>
<dbReference type="Proteomes" id="UP000789759">
    <property type="component" value="Unassembled WGS sequence"/>
</dbReference>
<comment type="caution">
    <text evidence="8">The sequence shown here is derived from an EMBL/GenBank/DDBJ whole genome shotgun (WGS) entry which is preliminary data.</text>
</comment>
<dbReference type="SUPFAM" id="SSF53098">
    <property type="entry name" value="Ribonuclease H-like"/>
    <property type="match status" value="1"/>
</dbReference>
<comment type="subcellular location">
    <subcellularLocation>
        <location evidence="1">Nucleus</location>
    </subcellularLocation>
</comment>
<evidence type="ECO:0000313" key="9">
    <source>
        <dbReference type="Proteomes" id="UP000789759"/>
    </source>
</evidence>
<evidence type="ECO:0000256" key="5">
    <source>
        <dbReference type="ARBA" id="ARBA00023242"/>
    </source>
</evidence>